<comment type="subcellular location">
    <subcellularLocation>
        <location evidence="2">Cell projection</location>
    </subcellularLocation>
    <subcellularLocation>
        <location evidence="1">Cytoplasm</location>
        <location evidence="1">Cytoskeleton</location>
    </subcellularLocation>
</comment>
<dbReference type="AlphaFoldDB" id="A0A0R3VS89"/>
<dbReference type="Proteomes" id="UP000282613">
    <property type="component" value="Unassembled WGS sequence"/>
</dbReference>
<proteinExistence type="predicted"/>
<keyword evidence="3" id="KW-0963">Cytoplasm</keyword>
<dbReference type="GO" id="GO:0044782">
    <property type="term" value="P:cilium organization"/>
    <property type="evidence" value="ECO:0007669"/>
    <property type="project" value="TreeGrafter"/>
</dbReference>
<protein>
    <submittedName>
        <fullName evidence="7 9">Uncharacterized protein</fullName>
    </submittedName>
</protein>
<evidence type="ECO:0000313" key="9">
    <source>
        <dbReference type="WBParaSite" id="TASK_0000000201-mRNA-1"/>
    </source>
</evidence>
<accession>A0A0R3VS89</accession>
<dbReference type="EMBL" id="UYRS01000001">
    <property type="protein sequence ID" value="VDK20014.1"/>
    <property type="molecule type" value="Genomic_DNA"/>
</dbReference>
<keyword evidence="4" id="KW-0206">Cytoskeleton</keyword>
<evidence type="ECO:0000256" key="6">
    <source>
        <dbReference type="SAM" id="Coils"/>
    </source>
</evidence>
<dbReference type="GO" id="GO:0031514">
    <property type="term" value="C:motile cilium"/>
    <property type="evidence" value="ECO:0007669"/>
    <property type="project" value="TreeGrafter"/>
</dbReference>
<evidence type="ECO:0000256" key="1">
    <source>
        <dbReference type="ARBA" id="ARBA00004245"/>
    </source>
</evidence>
<evidence type="ECO:0000313" key="8">
    <source>
        <dbReference type="Proteomes" id="UP000282613"/>
    </source>
</evidence>
<evidence type="ECO:0000313" key="7">
    <source>
        <dbReference type="EMBL" id="VDK20014.1"/>
    </source>
</evidence>
<sequence>MAFDKVESMVLGSIFETTAEELGVLLSSMRCKEESEEIKHKKVEEKDYTSKTLRRAAKILENYGTFERFDTNSLKTNKPITNTEKNVDDYLYDEKVKELISKTRDVFIACSKELKETGTYEELKAHIEDSSLQLVKLSRVVNTQIQLQNELKNMQKKMEDFKKESERLLHRRRRLIELLNNRLQELRVKVNMEKRFWAKNVEVAVAEERTRQSEREDELSTAIAKAGFDVANEKRTQSEINAWMLNNNARLEARIEYMAEKHRTDFAALQKAYSELVTKRNKQLDALTTMIYEVRIR</sequence>
<keyword evidence="5" id="KW-0966">Cell projection</keyword>
<dbReference type="WBParaSite" id="TASK_0000000201-mRNA-1">
    <property type="protein sequence ID" value="TASK_0000000201-mRNA-1"/>
    <property type="gene ID" value="TASK_0000000201"/>
</dbReference>
<dbReference type="PANTHER" id="PTHR14871">
    <property type="entry name" value="DYNEIN REGULATORY COMPLEX PROTEIN 9"/>
    <property type="match status" value="1"/>
</dbReference>
<evidence type="ECO:0000256" key="4">
    <source>
        <dbReference type="ARBA" id="ARBA00023212"/>
    </source>
</evidence>
<organism evidence="9">
    <name type="scientific">Taenia asiatica</name>
    <name type="common">Asian tapeworm</name>
    <dbReference type="NCBI Taxonomy" id="60517"/>
    <lineage>
        <taxon>Eukaryota</taxon>
        <taxon>Metazoa</taxon>
        <taxon>Spiralia</taxon>
        <taxon>Lophotrochozoa</taxon>
        <taxon>Platyhelminthes</taxon>
        <taxon>Cestoda</taxon>
        <taxon>Eucestoda</taxon>
        <taxon>Cyclophyllidea</taxon>
        <taxon>Taeniidae</taxon>
        <taxon>Taenia</taxon>
    </lineage>
</organism>
<dbReference type="GO" id="GO:0005856">
    <property type="term" value="C:cytoskeleton"/>
    <property type="evidence" value="ECO:0007669"/>
    <property type="project" value="UniProtKB-SubCell"/>
</dbReference>
<name>A0A0R3VS89_TAEAS</name>
<feature type="coiled-coil region" evidence="6">
    <location>
        <begin position="137"/>
        <end position="189"/>
    </location>
</feature>
<reference evidence="9" key="1">
    <citation type="submission" date="2017-02" db="UniProtKB">
        <authorList>
            <consortium name="WormBaseParasite"/>
        </authorList>
    </citation>
    <scope>IDENTIFICATION</scope>
</reference>
<keyword evidence="8" id="KW-1185">Reference proteome</keyword>
<reference evidence="7 8" key="2">
    <citation type="submission" date="2018-11" db="EMBL/GenBank/DDBJ databases">
        <authorList>
            <consortium name="Pathogen Informatics"/>
        </authorList>
    </citation>
    <scope>NUCLEOTIDE SEQUENCE [LARGE SCALE GENOMIC DNA]</scope>
</reference>
<evidence type="ECO:0000256" key="5">
    <source>
        <dbReference type="ARBA" id="ARBA00023273"/>
    </source>
</evidence>
<keyword evidence="6" id="KW-0175">Coiled coil</keyword>
<dbReference type="STRING" id="60517.A0A0R3VS89"/>
<gene>
    <name evidence="7" type="ORF">TASK_LOCUS3</name>
</gene>
<dbReference type="OrthoDB" id="10254713at2759"/>
<dbReference type="GO" id="GO:0005737">
    <property type="term" value="C:cytoplasm"/>
    <property type="evidence" value="ECO:0007669"/>
    <property type="project" value="TreeGrafter"/>
</dbReference>
<evidence type="ECO:0000256" key="3">
    <source>
        <dbReference type="ARBA" id="ARBA00022490"/>
    </source>
</evidence>
<evidence type="ECO:0000256" key="2">
    <source>
        <dbReference type="ARBA" id="ARBA00004316"/>
    </source>
</evidence>
<dbReference type="InterPro" id="IPR042618">
    <property type="entry name" value="IQCG"/>
</dbReference>
<dbReference type="PANTHER" id="PTHR14871:SF1">
    <property type="entry name" value="DYNEIN REGULATORY COMPLEX PROTEIN 9"/>
    <property type="match status" value="1"/>
</dbReference>